<feature type="domain" description="GmrSD restriction endonucleases N-terminal" evidence="1">
    <location>
        <begin position="23"/>
        <end position="172"/>
    </location>
</feature>
<dbReference type="PANTHER" id="PTHR39639:SF1">
    <property type="entry name" value="DUF262 DOMAIN-CONTAINING PROTEIN"/>
    <property type="match status" value="1"/>
</dbReference>
<dbReference type="AlphaFoldDB" id="A0A1I5EQA1"/>
<dbReference type="Pfam" id="PF03235">
    <property type="entry name" value="GmrSD_N"/>
    <property type="match status" value="1"/>
</dbReference>
<dbReference type="PANTHER" id="PTHR39639">
    <property type="entry name" value="CHROMOSOME 16, WHOLE GENOME SHOTGUN SEQUENCE"/>
    <property type="match status" value="1"/>
</dbReference>
<dbReference type="RefSeq" id="WP_091525282.1">
    <property type="nucleotide sequence ID" value="NZ_FOVI01000022.1"/>
</dbReference>
<dbReference type="STRING" id="913024.SAMN05421741_1221"/>
<keyword evidence="3" id="KW-1185">Reference proteome</keyword>
<dbReference type="InterPro" id="IPR004919">
    <property type="entry name" value="GmrSD_N"/>
</dbReference>
<evidence type="ECO:0000259" key="1">
    <source>
        <dbReference type="Pfam" id="PF03235"/>
    </source>
</evidence>
<dbReference type="OrthoDB" id="9764212at2"/>
<dbReference type="EMBL" id="FOVI01000022">
    <property type="protein sequence ID" value="SFO13678.1"/>
    <property type="molecule type" value="Genomic_DNA"/>
</dbReference>
<protein>
    <recommendedName>
        <fullName evidence="1">GmrSD restriction endonucleases N-terminal domain-containing protein</fullName>
    </recommendedName>
</protein>
<evidence type="ECO:0000313" key="2">
    <source>
        <dbReference type="EMBL" id="SFO13678.1"/>
    </source>
</evidence>
<dbReference type="Proteomes" id="UP000199036">
    <property type="component" value="Unassembled WGS sequence"/>
</dbReference>
<organism evidence="2 3">
    <name type="scientific">Paenimyroides ummariense</name>
    <dbReference type="NCBI Taxonomy" id="913024"/>
    <lineage>
        <taxon>Bacteria</taxon>
        <taxon>Pseudomonadati</taxon>
        <taxon>Bacteroidota</taxon>
        <taxon>Flavobacteriia</taxon>
        <taxon>Flavobacteriales</taxon>
        <taxon>Flavobacteriaceae</taxon>
        <taxon>Paenimyroides</taxon>
    </lineage>
</organism>
<accession>A0A1I5EQA1</accession>
<name>A0A1I5EQA1_9FLAO</name>
<evidence type="ECO:0000313" key="3">
    <source>
        <dbReference type="Proteomes" id="UP000199036"/>
    </source>
</evidence>
<sequence>MNILNRNSTTINIANFWENYQLNKYNFEPDYQRKSDVWSPSKKSFLIDTILKNFPIPPIFLHQHIDEETGKTMYDVIDGKQRLGAILSFIKNEIRTPEDFHSDGFGIQELSDISFKDLDESNLSDWKKAFWRYDITIEYIDTNQVDVVNNIFDRLNRNGEPLTKQELRNAKYNSSGFYKLIKKLALTDVLQPVLNKLQRNRLEDEEYITELLITSINKEVIAGDKPEMLDQKIEEYSNSSTDTLQEFENDFIKYSEFIRKLNLNLENLKIDGVSHFYALWGFAIEKLKNNTIDQIDFNNLNQTLEDFYTKYLGKSQEELIQQYKTTMSAGTKSTARRKRRIESLLQYC</sequence>
<gene>
    <name evidence="2" type="ORF">SAMN05421741_1221</name>
</gene>
<proteinExistence type="predicted"/>
<reference evidence="3" key="1">
    <citation type="submission" date="2016-10" db="EMBL/GenBank/DDBJ databases">
        <authorList>
            <person name="Varghese N."/>
            <person name="Submissions S."/>
        </authorList>
    </citation>
    <scope>NUCLEOTIDE SEQUENCE [LARGE SCALE GENOMIC DNA]</scope>
    <source>
        <strain evidence="3">DS-12</strain>
    </source>
</reference>